<protein>
    <submittedName>
        <fullName evidence="8">Solute carrier family 22 member 3</fullName>
    </submittedName>
</protein>
<feature type="region of interest" description="Disordered" evidence="5">
    <location>
        <begin position="285"/>
        <end position="315"/>
    </location>
</feature>
<keyword evidence="2 6" id="KW-0812">Transmembrane</keyword>
<feature type="transmembrane region" description="Helical" evidence="6">
    <location>
        <begin position="188"/>
        <end position="209"/>
    </location>
</feature>
<evidence type="ECO:0000313" key="8">
    <source>
        <dbReference type="EMBL" id="JAP41369.1"/>
    </source>
</evidence>
<dbReference type="Pfam" id="PF07690">
    <property type="entry name" value="MFS_1"/>
    <property type="match status" value="1"/>
</dbReference>
<organism evidence="9">
    <name type="scientific">Schistocephalus solidus</name>
    <name type="common">Tapeworm</name>
    <dbReference type="NCBI Taxonomy" id="70667"/>
    <lineage>
        <taxon>Eukaryota</taxon>
        <taxon>Metazoa</taxon>
        <taxon>Spiralia</taxon>
        <taxon>Lophotrochozoa</taxon>
        <taxon>Platyhelminthes</taxon>
        <taxon>Cestoda</taxon>
        <taxon>Eucestoda</taxon>
        <taxon>Diphyllobothriidea</taxon>
        <taxon>Diphyllobothriidae</taxon>
        <taxon>Schistocephalus</taxon>
    </lineage>
</organism>
<dbReference type="GO" id="GO:0022857">
    <property type="term" value="F:transmembrane transporter activity"/>
    <property type="evidence" value="ECO:0007669"/>
    <property type="project" value="InterPro"/>
</dbReference>
<proteinExistence type="predicted"/>
<dbReference type="AlphaFoldDB" id="A0A0X3PTC8"/>
<evidence type="ECO:0000256" key="3">
    <source>
        <dbReference type="ARBA" id="ARBA00022989"/>
    </source>
</evidence>
<accession>A0A0X3PTC8</accession>
<evidence type="ECO:0000313" key="9">
    <source>
        <dbReference type="EMBL" id="JAP55213.1"/>
    </source>
</evidence>
<dbReference type="InterPro" id="IPR020846">
    <property type="entry name" value="MFS_dom"/>
</dbReference>
<dbReference type="EMBL" id="GEEE01008613">
    <property type="protein sequence ID" value="JAP54612.1"/>
    <property type="molecule type" value="Transcribed_RNA"/>
</dbReference>
<keyword evidence="3 6" id="KW-1133">Transmembrane helix</keyword>
<dbReference type="InterPro" id="IPR011701">
    <property type="entry name" value="MFS"/>
</dbReference>
<feature type="compositionally biased region" description="Low complexity" evidence="5">
    <location>
        <begin position="296"/>
        <end position="307"/>
    </location>
</feature>
<feature type="transmembrane region" description="Helical" evidence="6">
    <location>
        <begin position="129"/>
        <end position="151"/>
    </location>
</feature>
<name>A0A0X3PTC8_SCHSO</name>
<dbReference type="SUPFAM" id="SSF103473">
    <property type="entry name" value="MFS general substrate transporter"/>
    <property type="match status" value="1"/>
</dbReference>
<evidence type="ECO:0000256" key="6">
    <source>
        <dbReference type="SAM" id="Phobius"/>
    </source>
</evidence>
<dbReference type="PANTHER" id="PTHR24064">
    <property type="entry name" value="SOLUTE CARRIER FAMILY 22 MEMBER"/>
    <property type="match status" value="1"/>
</dbReference>
<feature type="domain" description="Major facilitator superfamily (MFS) profile" evidence="7">
    <location>
        <begin position="25"/>
        <end position="508"/>
    </location>
</feature>
<gene>
    <name evidence="8" type="primary">S22A3</name>
    <name evidence="9" type="ORF">TR168268</name>
</gene>
<feature type="transmembrane region" description="Helical" evidence="6">
    <location>
        <begin position="430"/>
        <end position="450"/>
    </location>
</feature>
<evidence type="ECO:0000256" key="5">
    <source>
        <dbReference type="SAM" id="MobiDB-lite"/>
    </source>
</evidence>
<dbReference type="EMBL" id="GEEE01008012">
    <property type="protein sequence ID" value="JAP55213.1"/>
    <property type="molecule type" value="Transcribed_RNA"/>
</dbReference>
<reference evidence="9" key="1">
    <citation type="submission" date="2016-01" db="EMBL/GenBank/DDBJ databases">
        <title>Reference transcriptome for the parasite Schistocephalus solidus: insights into the molecular evolution of parasitism.</title>
        <authorList>
            <person name="Hebert F.O."/>
            <person name="Grambauer S."/>
            <person name="Barber I."/>
            <person name="Landry C.R."/>
            <person name="Aubin-Horth N."/>
        </authorList>
    </citation>
    <scope>NUCLEOTIDE SEQUENCE</scope>
</reference>
<feature type="transmembrane region" description="Helical" evidence="6">
    <location>
        <begin position="462"/>
        <end position="491"/>
    </location>
</feature>
<evidence type="ECO:0000256" key="4">
    <source>
        <dbReference type="ARBA" id="ARBA00023136"/>
    </source>
</evidence>
<sequence>MHRSVNFDAFLEKIGGFGRFQKRAITSLFLSQCFLAFSNFGFVFFGHVPEKFHCVNPDGSNRSIAQSGCVPGCSEYVSDDGYSSYAVDWGLVCSHTYMLRLSQVMHMAGLFIGAPSCGKLADMYGRLKILYINLAMLSILSFAVAFAPGIYAFCLLTFLQGIACQGCGLTSYTVILESFGAKYRALGGILEQIFYAVGIATTALLAYYLSNWRHLAALLAAFGPLSLILMLPFHIESPRWLLTKPHRRQDALINLAYMARVNGHLDGLSSPDAISRLNSLLDSESSSEISRHPSRRSSISQGSQSASDDSDSTPLVGASCDAVPSHIANEGTLTLLRHPLLRWWTLIFCLCWFSNASAYYGSTIGSGEAFKDRFLSFGLSGLVEVPGHCLSPWLMNKYGRRRFHAYLQLAGGLLFCLVALLGYWSDVIAMTILTLAKLCISMSFASAYVFSSEVYPTSIINLAIGICVTSGRLGGTIAPAILAMVSATVYFSRIHAYTFFLVGKRYAV</sequence>
<dbReference type="GO" id="GO:0016020">
    <property type="term" value="C:membrane"/>
    <property type="evidence" value="ECO:0007669"/>
    <property type="project" value="UniProtKB-SubCell"/>
</dbReference>
<dbReference type="InterPro" id="IPR036259">
    <property type="entry name" value="MFS_trans_sf"/>
</dbReference>
<feature type="transmembrane region" description="Helical" evidence="6">
    <location>
        <begin position="406"/>
        <end position="424"/>
    </location>
</feature>
<evidence type="ECO:0000256" key="1">
    <source>
        <dbReference type="ARBA" id="ARBA00004141"/>
    </source>
</evidence>
<feature type="transmembrane region" description="Helical" evidence="6">
    <location>
        <begin position="343"/>
        <end position="362"/>
    </location>
</feature>
<dbReference type="PROSITE" id="PS50850">
    <property type="entry name" value="MFS"/>
    <property type="match status" value="1"/>
</dbReference>
<feature type="transmembrane region" description="Helical" evidence="6">
    <location>
        <begin position="28"/>
        <end position="48"/>
    </location>
</feature>
<feature type="transmembrane region" description="Helical" evidence="6">
    <location>
        <begin position="215"/>
        <end position="235"/>
    </location>
</feature>
<evidence type="ECO:0000259" key="7">
    <source>
        <dbReference type="PROSITE" id="PS50850"/>
    </source>
</evidence>
<evidence type="ECO:0000256" key="2">
    <source>
        <dbReference type="ARBA" id="ARBA00022692"/>
    </source>
</evidence>
<dbReference type="Gene3D" id="1.20.1250.20">
    <property type="entry name" value="MFS general substrate transporter like domains"/>
    <property type="match status" value="1"/>
</dbReference>
<dbReference type="EMBL" id="GEEE01018829">
    <property type="protein sequence ID" value="JAP44396.1"/>
    <property type="molecule type" value="Transcribed_RNA"/>
</dbReference>
<comment type="subcellular location">
    <subcellularLocation>
        <location evidence="1">Membrane</location>
        <topology evidence="1">Multi-pass membrane protein</topology>
    </subcellularLocation>
</comment>
<dbReference type="EMBL" id="GEEE01021856">
    <property type="protein sequence ID" value="JAP41369.1"/>
    <property type="molecule type" value="Transcribed_RNA"/>
</dbReference>
<keyword evidence="4 6" id="KW-0472">Membrane</keyword>